<dbReference type="InterPro" id="IPR001678">
    <property type="entry name" value="MeTrfase_RsmB-F_NOP2_dom"/>
</dbReference>
<keyword evidence="3 7" id="KW-0489">Methyltransferase</keyword>
<dbReference type="InterPro" id="IPR029063">
    <property type="entry name" value="SAM-dependent_MTases_sf"/>
</dbReference>
<keyword evidence="4 7" id="KW-0808">Transferase</keyword>
<organism evidence="9 10">
    <name type="scientific">Euhalothece natronophila Z-M001</name>
    <dbReference type="NCBI Taxonomy" id="522448"/>
    <lineage>
        <taxon>Bacteria</taxon>
        <taxon>Bacillati</taxon>
        <taxon>Cyanobacteriota</taxon>
        <taxon>Cyanophyceae</taxon>
        <taxon>Oscillatoriophycideae</taxon>
        <taxon>Chroococcales</taxon>
        <taxon>Halothecacae</taxon>
        <taxon>Halothece cluster</taxon>
        <taxon>Euhalothece</taxon>
    </lineage>
</organism>
<feature type="binding site" evidence="7">
    <location>
        <begin position="112"/>
        <end position="118"/>
    </location>
    <ligand>
        <name>S-adenosyl-L-methionine</name>
        <dbReference type="ChEBI" id="CHEBI:59789"/>
    </ligand>
</feature>
<dbReference type="InterPro" id="IPR031341">
    <property type="entry name" value="Methyltr_RsmF_N"/>
</dbReference>
<protein>
    <submittedName>
        <fullName evidence="9">NOL1/NOP2/sun family putative RNA methylase</fullName>
    </submittedName>
</protein>
<dbReference type="Gene3D" id="3.30.70.1170">
    <property type="entry name" value="Sun protein, domain 3"/>
    <property type="match status" value="1"/>
</dbReference>
<gene>
    <name evidence="9" type="ORF">FRE64_10090</name>
</gene>
<feature type="binding site" evidence="7">
    <location>
        <position position="136"/>
    </location>
    <ligand>
        <name>S-adenosyl-L-methionine</name>
        <dbReference type="ChEBI" id="CHEBI:59789"/>
    </ligand>
</feature>
<evidence type="ECO:0000256" key="4">
    <source>
        <dbReference type="ARBA" id="ARBA00022679"/>
    </source>
</evidence>
<feature type="binding site" evidence="7">
    <location>
        <position position="163"/>
    </location>
    <ligand>
        <name>S-adenosyl-L-methionine</name>
        <dbReference type="ChEBI" id="CHEBI:59789"/>
    </ligand>
</feature>
<dbReference type="Pfam" id="PF13636">
    <property type="entry name" value="Methyltranf_PUA"/>
    <property type="match status" value="1"/>
</dbReference>
<dbReference type="PANTHER" id="PTHR22807:SF30">
    <property type="entry name" value="28S RRNA (CYTOSINE(4447)-C(5))-METHYLTRANSFERASE-RELATED"/>
    <property type="match status" value="1"/>
</dbReference>
<dbReference type="RefSeq" id="WP_146295954.1">
    <property type="nucleotide sequence ID" value="NZ_CP042326.1"/>
</dbReference>
<evidence type="ECO:0000313" key="9">
    <source>
        <dbReference type="EMBL" id="QDZ40271.1"/>
    </source>
</evidence>
<dbReference type="InterPro" id="IPR055546">
    <property type="entry name" value="DUF7122"/>
</dbReference>
<dbReference type="GO" id="GO:0006396">
    <property type="term" value="P:RNA processing"/>
    <property type="evidence" value="ECO:0007669"/>
    <property type="project" value="InterPro"/>
</dbReference>
<dbReference type="GO" id="GO:0008173">
    <property type="term" value="F:RNA methyltransferase activity"/>
    <property type="evidence" value="ECO:0007669"/>
    <property type="project" value="InterPro"/>
</dbReference>
<evidence type="ECO:0000256" key="7">
    <source>
        <dbReference type="PROSITE-ProRule" id="PRU01023"/>
    </source>
</evidence>
<dbReference type="InterPro" id="IPR027391">
    <property type="entry name" value="Nol1_Nop2_Fmu_2"/>
</dbReference>
<feature type="domain" description="SAM-dependent MTase RsmB/NOP-type" evidence="8">
    <location>
        <begin position="22"/>
        <end position="304"/>
    </location>
</feature>
<dbReference type="InterPro" id="IPR023267">
    <property type="entry name" value="RCMT"/>
</dbReference>
<evidence type="ECO:0000256" key="6">
    <source>
        <dbReference type="ARBA" id="ARBA00022884"/>
    </source>
</evidence>
<dbReference type="GO" id="GO:0008757">
    <property type="term" value="F:S-adenosylmethionine-dependent methyltransferase activity"/>
    <property type="evidence" value="ECO:0007669"/>
    <property type="project" value="InterPro"/>
</dbReference>
<evidence type="ECO:0000256" key="1">
    <source>
        <dbReference type="ARBA" id="ARBA00007494"/>
    </source>
</evidence>
<dbReference type="InterPro" id="IPR049560">
    <property type="entry name" value="MeTrfase_RsmB-F_NOP2_cat"/>
</dbReference>
<evidence type="ECO:0000259" key="8">
    <source>
        <dbReference type="PROSITE" id="PS51686"/>
    </source>
</evidence>
<evidence type="ECO:0000256" key="5">
    <source>
        <dbReference type="ARBA" id="ARBA00022691"/>
    </source>
</evidence>
<dbReference type="GO" id="GO:0003723">
    <property type="term" value="F:RNA binding"/>
    <property type="evidence" value="ECO:0007669"/>
    <property type="project" value="UniProtKB-UniRule"/>
</dbReference>
<reference evidence="9" key="1">
    <citation type="submission" date="2019-08" db="EMBL/GenBank/DDBJ databases">
        <title>Carotenoids and Carotenoid Binding Proteins in the Halophilic Cyanobacterium Euhalothece sp. ZM00.</title>
        <authorList>
            <person name="Cho S.M."/>
            <person name="Song J.Y."/>
            <person name="Park Y.-I."/>
        </authorList>
    </citation>
    <scope>NUCLEOTIDE SEQUENCE [LARGE SCALE GENOMIC DNA]</scope>
    <source>
        <strain evidence="9">Z-M001</strain>
    </source>
</reference>
<dbReference type="Gene3D" id="3.40.50.150">
    <property type="entry name" value="Vaccinia Virus protein VP39"/>
    <property type="match status" value="1"/>
</dbReference>
<keyword evidence="5 7" id="KW-0949">S-adenosyl-L-methionine</keyword>
<dbReference type="Proteomes" id="UP000318453">
    <property type="component" value="Chromosome"/>
</dbReference>
<evidence type="ECO:0000313" key="10">
    <source>
        <dbReference type="Proteomes" id="UP000318453"/>
    </source>
</evidence>
<dbReference type="PROSITE" id="PS51686">
    <property type="entry name" value="SAM_MT_RSMB_NOP"/>
    <property type="match status" value="1"/>
</dbReference>
<sequence>MNDPIKQLLDRYHSFIDNAKAFEHFMVKPTPTCLTVNPLKTTSNAVAEFLQKQNLSFQPVSWYPNSFRIEQWEKPGLTLPFVTGWYNLQEEISLSAVQTLDPQPQENILDLCAAPGGKTVQIAMRLKGTGSVIANEIQFSRLSSLRAMLDRMGLSNVLTTNYDGCTIPLRYHSFDRILVDAPCSAEGVMRKAKSTLKPKNFSYSLKIAKKQRKLLDHALDLVKPGGIIVYSTCTFAPEENEAVIDAVLNNRGELESAKISNLKGMPGLRHWEGKQFRQDLGHAQRYLPHFNNTGGFFVARIRRSHADLKQRTSSQENTQATLLQPLPNNSPLNWFTNYFGIDAKVLSAYQLWIKGKDKIWLGEKQCQPPSQILIQTLGMPLIRTTYKPTTAALQRFGSEITCNVIELEDWEKLQCFLQGKSQPLTNSTSASGYVHVRYGQYELGCGLYKNGMLHSQLPKFLRLSLN</sequence>
<dbReference type="PROSITE" id="PS01153">
    <property type="entry name" value="NOL1_NOP2_SUN"/>
    <property type="match status" value="1"/>
</dbReference>
<dbReference type="SUPFAM" id="SSF53335">
    <property type="entry name" value="S-adenosyl-L-methionine-dependent methyltransferases"/>
    <property type="match status" value="1"/>
</dbReference>
<feature type="binding site" evidence="7">
    <location>
        <position position="180"/>
    </location>
    <ligand>
        <name>S-adenosyl-L-methionine</name>
        <dbReference type="ChEBI" id="CHEBI:59789"/>
    </ligand>
</feature>
<dbReference type="PRINTS" id="PR02008">
    <property type="entry name" value="RCMTFAMILY"/>
</dbReference>
<dbReference type="KEGG" id="enn:FRE64_10090"/>
<dbReference type="OrthoDB" id="9810297at2"/>
<feature type="active site" description="Nucleophile" evidence="7">
    <location>
        <position position="233"/>
    </location>
</feature>
<accession>A0A5B8NNW2</accession>
<evidence type="ECO:0000256" key="3">
    <source>
        <dbReference type="ARBA" id="ARBA00022603"/>
    </source>
</evidence>
<dbReference type="Pfam" id="PF17125">
    <property type="entry name" value="Methyltr_RsmF_N"/>
    <property type="match status" value="1"/>
</dbReference>
<dbReference type="PANTHER" id="PTHR22807">
    <property type="entry name" value="NOP2 YEAST -RELATED NOL1/NOP2/FMU SUN DOMAIN-CONTAINING"/>
    <property type="match status" value="1"/>
</dbReference>
<dbReference type="AlphaFoldDB" id="A0A5B8NNW2"/>
<dbReference type="InterPro" id="IPR018314">
    <property type="entry name" value="RsmB/NOL1/NOP2-like_CS"/>
</dbReference>
<keyword evidence="10" id="KW-1185">Reference proteome</keyword>
<dbReference type="Pfam" id="PF01189">
    <property type="entry name" value="Methyltr_RsmB-F"/>
    <property type="match status" value="1"/>
</dbReference>
<dbReference type="EMBL" id="CP042326">
    <property type="protein sequence ID" value="QDZ40271.1"/>
    <property type="molecule type" value="Genomic_DNA"/>
</dbReference>
<dbReference type="Pfam" id="PF23437">
    <property type="entry name" value="DUF7122"/>
    <property type="match status" value="1"/>
</dbReference>
<comment type="similarity">
    <text evidence="1 7">Belongs to the class I-like SAM-binding methyltransferase superfamily. RsmB/NOP family.</text>
</comment>
<proteinExistence type="inferred from homology"/>
<dbReference type="InterPro" id="IPR011023">
    <property type="entry name" value="Nop2p"/>
</dbReference>
<dbReference type="GO" id="GO:0001510">
    <property type="term" value="P:RNA methylation"/>
    <property type="evidence" value="ECO:0007669"/>
    <property type="project" value="InterPro"/>
</dbReference>
<keyword evidence="2" id="KW-0963">Cytoplasm</keyword>
<keyword evidence="6 7" id="KW-0694">RNA-binding</keyword>
<name>A0A5B8NNW2_9CHRO</name>
<dbReference type="CDD" id="cd02440">
    <property type="entry name" value="AdoMet_MTases"/>
    <property type="match status" value="1"/>
</dbReference>
<evidence type="ECO:0000256" key="2">
    <source>
        <dbReference type="ARBA" id="ARBA00022490"/>
    </source>
</evidence>
<dbReference type="NCBIfam" id="TIGR00446">
    <property type="entry name" value="nop2p"/>
    <property type="match status" value="1"/>
</dbReference>